<dbReference type="AlphaFoldDB" id="A0A803LMF6"/>
<evidence type="ECO:0000259" key="1">
    <source>
        <dbReference type="SMART" id="SM00743"/>
    </source>
</evidence>
<dbReference type="Pfam" id="PF05641">
    <property type="entry name" value="Agenet"/>
    <property type="match status" value="1"/>
</dbReference>
<dbReference type="EnsemblPlants" id="AUR62015467-RA">
    <property type="protein sequence ID" value="AUR62015467-RA:cds"/>
    <property type="gene ID" value="AUR62015467"/>
</dbReference>
<dbReference type="KEGG" id="cqi:110689330"/>
<dbReference type="RefSeq" id="XP_021721791.1">
    <property type="nucleotide sequence ID" value="XM_021866099.1"/>
</dbReference>
<dbReference type="SMART" id="SM00743">
    <property type="entry name" value="Agenet"/>
    <property type="match status" value="1"/>
</dbReference>
<protein>
    <recommendedName>
        <fullName evidence="1">Agenet domain-containing protein</fullName>
    </recommendedName>
</protein>
<gene>
    <name evidence="2" type="primary">LOC110689330</name>
</gene>
<dbReference type="Gramene" id="AUR62015467-RA">
    <property type="protein sequence ID" value="AUR62015467-RA:cds"/>
    <property type="gene ID" value="AUR62015467"/>
</dbReference>
<dbReference type="InterPro" id="IPR008395">
    <property type="entry name" value="Agenet-like_dom"/>
</dbReference>
<evidence type="ECO:0000313" key="3">
    <source>
        <dbReference type="Proteomes" id="UP000596660"/>
    </source>
</evidence>
<accession>A0A803LMF6</accession>
<dbReference type="Proteomes" id="UP000596660">
    <property type="component" value="Unplaced"/>
</dbReference>
<dbReference type="InterPro" id="IPR014002">
    <property type="entry name" value="Agenet_dom_plant"/>
</dbReference>
<keyword evidence="3" id="KW-1185">Reference proteome</keyword>
<reference evidence="2" key="1">
    <citation type="journal article" date="2017" name="Nature">
        <title>The genome of Chenopodium quinoa.</title>
        <authorList>
            <person name="Jarvis D.E."/>
            <person name="Ho Y.S."/>
            <person name="Lightfoot D.J."/>
            <person name="Schmoeckel S.M."/>
            <person name="Li B."/>
            <person name="Borm T.J.A."/>
            <person name="Ohyanagi H."/>
            <person name="Mineta K."/>
            <person name="Michell C.T."/>
            <person name="Saber N."/>
            <person name="Kharbatia N.M."/>
            <person name="Rupper R.R."/>
            <person name="Sharp A.R."/>
            <person name="Dally N."/>
            <person name="Boughton B.A."/>
            <person name="Woo Y.H."/>
            <person name="Gao G."/>
            <person name="Schijlen E.G.W.M."/>
            <person name="Guo X."/>
            <person name="Momin A.A."/>
            <person name="Negrao S."/>
            <person name="Al-Babili S."/>
            <person name="Gehring C."/>
            <person name="Roessner U."/>
            <person name="Jung C."/>
            <person name="Murphy K."/>
            <person name="Arold S.T."/>
            <person name="Gojobori T."/>
            <person name="van der Linden C.G."/>
            <person name="van Loo E.N."/>
            <person name="Jellen E.N."/>
            <person name="Maughan P.J."/>
            <person name="Tester M."/>
        </authorList>
    </citation>
    <scope>NUCLEOTIDE SEQUENCE [LARGE SCALE GENOMIC DNA]</scope>
    <source>
        <strain evidence="2">cv. PI 614886</strain>
    </source>
</reference>
<sequence length="381" mass="43058">MGKKHSVRFQIGQLAEARTFVSGFRGAWFRCKIKKSTTRKGRITAYVVEYYDYPEEADETVDLYRLPPESSNGHKAKKELMLRPQFPAFYRESELPDVNVTSEVIVAVADVRRVGDLVDWLTDGCYWSGTITEIIDNDTVQIKLLEPPRGEGSSYTVNCKDLRPSLDWSPESGWTVPVPLETQNGQLHARLIQPLKQARTSKCLFDVLNEDKQNVKVTPRSSLQFNQSISSHTSASSLPHLYRSIHSKDSLKQREDTPKKAMEQTHEVNAELDIRGSTIGKHSCSDGVSSTYVRDVSAEAPVATSDEEQYHEKGSAKKMRLNETITLNSTGCDDIESIILDLEELVNRVKWLKQMLKFGIPSTPQGPTWEHMERPAVSTRK</sequence>
<evidence type="ECO:0000313" key="2">
    <source>
        <dbReference type="EnsemblPlants" id="AUR62015467-RA:cds"/>
    </source>
</evidence>
<organism evidence="2 3">
    <name type="scientific">Chenopodium quinoa</name>
    <name type="common">Quinoa</name>
    <dbReference type="NCBI Taxonomy" id="63459"/>
    <lineage>
        <taxon>Eukaryota</taxon>
        <taxon>Viridiplantae</taxon>
        <taxon>Streptophyta</taxon>
        <taxon>Embryophyta</taxon>
        <taxon>Tracheophyta</taxon>
        <taxon>Spermatophyta</taxon>
        <taxon>Magnoliopsida</taxon>
        <taxon>eudicotyledons</taxon>
        <taxon>Gunneridae</taxon>
        <taxon>Pentapetalae</taxon>
        <taxon>Caryophyllales</taxon>
        <taxon>Chenopodiaceae</taxon>
        <taxon>Chenopodioideae</taxon>
        <taxon>Atripliceae</taxon>
        <taxon>Chenopodium</taxon>
    </lineage>
</organism>
<dbReference type="OMA" id="FENGFRG"/>
<feature type="domain" description="Agenet" evidence="1">
    <location>
        <begin position="110"/>
        <end position="170"/>
    </location>
</feature>
<dbReference type="OrthoDB" id="1894168at2759"/>
<dbReference type="GeneID" id="110689330"/>
<dbReference type="PANTHER" id="PTHR36805">
    <property type="entry name" value="AGENET DOMAIN-CONTAINING PROTEIN"/>
    <property type="match status" value="1"/>
</dbReference>
<reference evidence="2" key="2">
    <citation type="submission" date="2021-03" db="UniProtKB">
        <authorList>
            <consortium name="EnsemblPlants"/>
        </authorList>
    </citation>
    <scope>IDENTIFICATION</scope>
</reference>
<name>A0A803LMF6_CHEQI</name>
<proteinExistence type="predicted"/>
<dbReference type="PANTHER" id="PTHR36805:SF7">
    <property type="entry name" value="AGENET DOMAIN-CONTAINING PROTEIN"/>
    <property type="match status" value="1"/>
</dbReference>